<evidence type="ECO:0000313" key="5">
    <source>
        <dbReference type="EMBL" id="HCO69927.1"/>
    </source>
</evidence>
<evidence type="ECO:0000256" key="3">
    <source>
        <dbReference type="SAM" id="Coils"/>
    </source>
</evidence>
<evidence type="ECO:0000256" key="2">
    <source>
        <dbReference type="ARBA" id="ARBA00022840"/>
    </source>
</evidence>
<dbReference type="PROSITE" id="PS50893">
    <property type="entry name" value="ABC_TRANSPORTER_2"/>
    <property type="match status" value="2"/>
</dbReference>
<feature type="domain" description="ABC transporter" evidence="4">
    <location>
        <begin position="3"/>
        <end position="224"/>
    </location>
</feature>
<dbReference type="InterPro" id="IPR032781">
    <property type="entry name" value="ABC_tran_Xtn"/>
</dbReference>
<keyword evidence="3" id="KW-0175">Coiled coil</keyword>
<comment type="caution">
    <text evidence="5">The sequence shown here is derived from an EMBL/GenBank/DDBJ whole genome shotgun (WGS) entry which is preliminary data.</text>
</comment>
<dbReference type="SMART" id="SM00382">
    <property type="entry name" value="AAA"/>
    <property type="match status" value="2"/>
</dbReference>
<dbReference type="PANTHER" id="PTHR42855:SF2">
    <property type="entry name" value="DRUG RESISTANCE ABC TRANSPORTER,ATP-BINDING PROTEIN"/>
    <property type="match status" value="1"/>
</dbReference>
<dbReference type="AlphaFoldDB" id="A0A3D3TMT5"/>
<dbReference type="Pfam" id="PF00005">
    <property type="entry name" value="ABC_tran"/>
    <property type="match status" value="2"/>
</dbReference>
<dbReference type="GO" id="GO:0016887">
    <property type="term" value="F:ATP hydrolysis activity"/>
    <property type="evidence" value="ECO:0007669"/>
    <property type="project" value="InterPro"/>
</dbReference>
<dbReference type="InterPro" id="IPR003439">
    <property type="entry name" value="ABC_transporter-like_ATP-bd"/>
</dbReference>
<dbReference type="PANTHER" id="PTHR42855">
    <property type="entry name" value="ABC TRANSPORTER ATP-BINDING SUBUNIT"/>
    <property type="match status" value="1"/>
</dbReference>
<dbReference type="PROSITE" id="PS00211">
    <property type="entry name" value="ABC_TRANSPORTER_1"/>
    <property type="match status" value="2"/>
</dbReference>
<dbReference type="InterPro" id="IPR003593">
    <property type="entry name" value="AAA+_ATPase"/>
</dbReference>
<name>A0A3D3TMT5_9BACT</name>
<dbReference type="EMBL" id="DQBS01000120">
    <property type="protein sequence ID" value="HCO69927.1"/>
    <property type="molecule type" value="Genomic_DNA"/>
</dbReference>
<dbReference type="InterPro" id="IPR017871">
    <property type="entry name" value="ABC_transporter-like_CS"/>
</dbReference>
<dbReference type="Proteomes" id="UP000264215">
    <property type="component" value="Unassembled WGS sequence"/>
</dbReference>
<dbReference type="InterPro" id="IPR027417">
    <property type="entry name" value="P-loop_NTPase"/>
</dbReference>
<gene>
    <name evidence="5" type="ORF">DIT26_04985</name>
</gene>
<evidence type="ECO:0000259" key="4">
    <source>
        <dbReference type="PROSITE" id="PS50893"/>
    </source>
</evidence>
<dbReference type="CDD" id="cd03221">
    <property type="entry name" value="ABCF_EF-3"/>
    <property type="match status" value="2"/>
</dbReference>
<protein>
    <submittedName>
        <fullName evidence="5">ABC transporter</fullName>
    </submittedName>
</protein>
<dbReference type="SUPFAM" id="SSF52540">
    <property type="entry name" value="P-loop containing nucleoside triphosphate hydrolases"/>
    <property type="match status" value="2"/>
</dbReference>
<sequence>MLITLSKVGHDYGQDFLFDEVSTSIDKKDKIILLGKNGSGKSTLMRIISGDLLPTEGEIFHSTSVRIGYQIQSRIPDGQLSLMDYYMQDKSSIPPDTEEYYSYERRVRSILVGLEFSEQDWERRLETFSGGELTRISLGKLFLVDYDLLLLDEPTNHLDLESTEWLVNFLKNYKGALLVVTHDRYLIRNIGNRFWELNGGSLWDFTGTYDKYQSDREIMVKSGLRTRENLLKEIERLDAVAKRYRLWGQEKFIKQAINKEKQRDRLKEQLESVDIPDEEIRPTKFRLPQPDRTGYSVLKIEGLSFGFGNRKLFSSSSAEIHRRTKIGLLGPNGSGKTTLLKIITENLEGYVGEITWGHNVRWGYLSQLTEDLNSSNDVITEIWQMMRGQPDYEVRKYIGRFGFPGDDVFKPISSLSGGERTKLALAKLILSRPNVLVMDEPTNNLDIWSIESLEEVLKEYEGCIILVSHDREFVQNVCDHFLMIDRQKLRFVSSVEEYLRRNQRYVDSAGNEEARLSFQEKRRLSNKKKTILEKLQQLRNEEETLSKDVESAHLKMELYATDYEKLQLLQRNVEQTEGRLLEIIEEREILENDLQELSIMLEEQSRY</sequence>
<evidence type="ECO:0000313" key="6">
    <source>
        <dbReference type="Proteomes" id="UP000264215"/>
    </source>
</evidence>
<organism evidence="5 6">
    <name type="scientific">Mesotoga infera</name>
    <dbReference type="NCBI Taxonomy" id="1236046"/>
    <lineage>
        <taxon>Bacteria</taxon>
        <taxon>Thermotogati</taxon>
        <taxon>Thermotogota</taxon>
        <taxon>Thermotogae</taxon>
        <taxon>Kosmotogales</taxon>
        <taxon>Kosmotogaceae</taxon>
        <taxon>Mesotoga</taxon>
    </lineage>
</organism>
<reference evidence="5 6" key="1">
    <citation type="journal article" date="2018" name="Nat. Biotechnol.">
        <title>A standardized bacterial taxonomy based on genome phylogeny substantially revises the tree of life.</title>
        <authorList>
            <person name="Parks D.H."/>
            <person name="Chuvochina M."/>
            <person name="Waite D.W."/>
            <person name="Rinke C."/>
            <person name="Skarshewski A."/>
            <person name="Chaumeil P.A."/>
            <person name="Hugenholtz P."/>
        </authorList>
    </citation>
    <scope>NUCLEOTIDE SEQUENCE [LARGE SCALE GENOMIC DNA]</scope>
    <source>
        <strain evidence="5">UBA9905</strain>
    </source>
</reference>
<feature type="coiled-coil region" evidence="3">
    <location>
        <begin position="521"/>
        <end position="607"/>
    </location>
</feature>
<keyword evidence="1" id="KW-0547">Nucleotide-binding</keyword>
<dbReference type="GO" id="GO:0005524">
    <property type="term" value="F:ATP binding"/>
    <property type="evidence" value="ECO:0007669"/>
    <property type="project" value="UniProtKB-KW"/>
</dbReference>
<keyword evidence="2" id="KW-0067">ATP-binding</keyword>
<evidence type="ECO:0000256" key="1">
    <source>
        <dbReference type="ARBA" id="ARBA00022741"/>
    </source>
</evidence>
<dbReference type="InterPro" id="IPR051309">
    <property type="entry name" value="ABCF_ATPase"/>
</dbReference>
<feature type="domain" description="ABC transporter" evidence="4">
    <location>
        <begin position="298"/>
        <end position="511"/>
    </location>
</feature>
<dbReference type="NCBIfam" id="NF000355">
    <property type="entry name" value="ribo_prot_ABC_F"/>
    <property type="match status" value="1"/>
</dbReference>
<dbReference type="Gene3D" id="3.40.50.300">
    <property type="entry name" value="P-loop containing nucleotide triphosphate hydrolases"/>
    <property type="match status" value="2"/>
</dbReference>
<accession>A0A3D3TMT5</accession>
<dbReference type="Pfam" id="PF12848">
    <property type="entry name" value="ABC_tran_Xtn"/>
    <property type="match status" value="1"/>
</dbReference>
<proteinExistence type="predicted"/>